<dbReference type="Proteomes" id="UP000269374">
    <property type="component" value="Chromosome"/>
</dbReference>
<dbReference type="InterPro" id="IPR001669">
    <property type="entry name" value="Arg_repress"/>
</dbReference>
<accession>A0A387BBS1</accession>
<dbReference type="GO" id="GO:0006526">
    <property type="term" value="P:L-arginine biosynthetic process"/>
    <property type="evidence" value="ECO:0007669"/>
    <property type="project" value="UniProtKB-UniPathway"/>
</dbReference>
<dbReference type="SUPFAM" id="SSF55252">
    <property type="entry name" value="C-terminal domain of arginine repressor"/>
    <property type="match status" value="1"/>
</dbReference>
<evidence type="ECO:0000256" key="7">
    <source>
        <dbReference type="HAMAP-Rule" id="MF_00173"/>
    </source>
</evidence>
<dbReference type="PRINTS" id="PR01467">
    <property type="entry name" value="ARGREPRESSOR"/>
</dbReference>
<keyword evidence="4 7" id="KW-0805">Transcription regulation</keyword>
<dbReference type="InterPro" id="IPR020900">
    <property type="entry name" value="Arg_repress_DNA-bd"/>
</dbReference>
<dbReference type="InterPro" id="IPR020899">
    <property type="entry name" value="Arg_repress_C"/>
</dbReference>
<keyword evidence="7" id="KW-0028">Amino-acid biosynthesis</keyword>
<evidence type="ECO:0000256" key="4">
    <source>
        <dbReference type="ARBA" id="ARBA00023015"/>
    </source>
</evidence>
<evidence type="ECO:0000313" key="12">
    <source>
        <dbReference type="Proteomes" id="UP000269374"/>
    </source>
</evidence>
<dbReference type="HAMAP" id="MF_00173">
    <property type="entry name" value="Arg_repressor"/>
    <property type="match status" value="1"/>
</dbReference>
<protein>
    <recommendedName>
        <fullName evidence="7 8">Arginine repressor</fullName>
    </recommendedName>
</protein>
<dbReference type="GO" id="GO:0003700">
    <property type="term" value="F:DNA-binding transcription factor activity"/>
    <property type="evidence" value="ECO:0007669"/>
    <property type="project" value="UniProtKB-UniRule"/>
</dbReference>
<evidence type="ECO:0000259" key="9">
    <source>
        <dbReference type="Pfam" id="PF01316"/>
    </source>
</evidence>
<dbReference type="SUPFAM" id="SSF46785">
    <property type="entry name" value="Winged helix' DNA-binding domain"/>
    <property type="match status" value="1"/>
</dbReference>
<dbReference type="GO" id="GO:0003677">
    <property type="term" value="F:DNA binding"/>
    <property type="evidence" value="ECO:0007669"/>
    <property type="project" value="UniProtKB-KW"/>
</dbReference>
<evidence type="ECO:0000256" key="6">
    <source>
        <dbReference type="ARBA" id="ARBA00023163"/>
    </source>
</evidence>
<evidence type="ECO:0000313" key="11">
    <source>
        <dbReference type="EMBL" id="AYG01295.1"/>
    </source>
</evidence>
<dbReference type="Gene3D" id="3.30.1360.40">
    <property type="match status" value="1"/>
</dbReference>
<dbReference type="PANTHER" id="PTHR34471">
    <property type="entry name" value="ARGININE REPRESSOR"/>
    <property type="match status" value="1"/>
</dbReference>
<dbReference type="UniPathway" id="UPA00068"/>
<dbReference type="GO" id="GO:0034618">
    <property type="term" value="F:arginine binding"/>
    <property type="evidence" value="ECO:0007669"/>
    <property type="project" value="InterPro"/>
</dbReference>
<dbReference type="AlphaFoldDB" id="A0A387BBS1"/>
<dbReference type="NCBIfam" id="TIGR01529">
    <property type="entry name" value="argR_whole"/>
    <property type="match status" value="1"/>
</dbReference>
<dbReference type="Pfam" id="PF01316">
    <property type="entry name" value="Arg_repressor"/>
    <property type="match status" value="1"/>
</dbReference>
<comment type="subcellular location">
    <subcellularLocation>
        <location evidence="1 7">Cytoplasm</location>
    </subcellularLocation>
</comment>
<dbReference type="Pfam" id="PF02863">
    <property type="entry name" value="Arg_repressor_C"/>
    <property type="match status" value="1"/>
</dbReference>
<organism evidence="11 12">
    <name type="scientific">Lactococcus allomyrinae</name>
    <dbReference type="NCBI Taxonomy" id="2419773"/>
    <lineage>
        <taxon>Bacteria</taxon>
        <taxon>Bacillati</taxon>
        <taxon>Bacillota</taxon>
        <taxon>Bacilli</taxon>
        <taxon>Lactobacillales</taxon>
        <taxon>Streptococcaceae</taxon>
        <taxon>Lactococcus</taxon>
    </lineage>
</organism>
<keyword evidence="3 7" id="KW-0963">Cytoplasm</keyword>
<dbReference type="RefSeq" id="WP_120772668.1">
    <property type="nucleotide sequence ID" value="NZ_CP032627.1"/>
</dbReference>
<dbReference type="InterPro" id="IPR036388">
    <property type="entry name" value="WH-like_DNA-bd_sf"/>
</dbReference>
<comment type="function">
    <text evidence="7">Regulates arginine biosynthesis genes.</text>
</comment>
<dbReference type="InterPro" id="IPR036390">
    <property type="entry name" value="WH_DNA-bd_sf"/>
</dbReference>
<dbReference type="Gene3D" id="1.10.10.10">
    <property type="entry name" value="Winged helix-like DNA-binding domain superfamily/Winged helix DNA-binding domain"/>
    <property type="match status" value="1"/>
</dbReference>
<comment type="similarity">
    <text evidence="2 7">Belongs to the ArgR family.</text>
</comment>
<keyword evidence="12" id="KW-1185">Reference proteome</keyword>
<proteinExistence type="inferred from homology"/>
<evidence type="ECO:0000256" key="5">
    <source>
        <dbReference type="ARBA" id="ARBA00023125"/>
    </source>
</evidence>
<keyword evidence="7" id="KW-0055">Arginine biosynthesis</keyword>
<dbReference type="InterPro" id="IPR036251">
    <property type="entry name" value="Arg_repress_C_sf"/>
</dbReference>
<sequence>MKRNERLNLIKEIISKNQVATQENLQEILEAEGVSITQATLSRDIREMNIIKKRRDGKSFYSFLDGEDGRIQSELQLYFSRFVIKVASSSVMVVVHTRLGEADLLANALDAEEREEILGTLAGADTLLVTCVSEAAARALVVEIENVL</sequence>
<feature type="domain" description="Arginine repressor DNA-binding" evidence="9">
    <location>
        <begin position="1"/>
        <end position="61"/>
    </location>
</feature>
<evidence type="ECO:0000256" key="8">
    <source>
        <dbReference type="NCBIfam" id="TIGR01529"/>
    </source>
</evidence>
<reference evidence="11 12" key="1">
    <citation type="submission" date="2018-09" db="EMBL/GenBank/DDBJ databases">
        <title>Genome sequencing of strain 1JSPR-7.</title>
        <authorList>
            <person name="Heo J."/>
            <person name="Kim S.-J."/>
            <person name="Kwon S.-W."/>
        </authorList>
    </citation>
    <scope>NUCLEOTIDE SEQUENCE [LARGE SCALE GENOMIC DNA]</scope>
    <source>
        <strain evidence="11 12">1JSPR-7</strain>
    </source>
</reference>
<dbReference type="GO" id="GO:1900079">
    <property type="term" value="P:regulation of arginine biosynthetic process"/>
    <property type="evidence" value="ECO:0007669"/>
    <property type="project" value="UniProtKB-UniRule"/>
</dbReference>
<name>A0A387BBS1_9LACT</name>
<keyword evidence="6 7" id="KW-0804">Transcription</keyword>
<keyword evidence="7" id="KW-0678">Repressor</keyword>
<dbReference type="OrthoDB" id="9807089at2"/>
<dbReference type="KEGG" id="lact:D7I46_09415"/>
<dbReference type="EMBL" id="CP032627">
    <property type="protein sequence ID" value="AYG01295.1"/>
    <property type="molecule type" value="Genomic_DNA"/>
</dbReference>
<gene>
    <name evidence="7 11" type="primary">argR</name>
    <name evidence="11" type="ORF">D7I46_09415</name>
</gene>
<keyword evidence="5 7" id="KW-0238">DNA-binding</keyword>
<evidence type="ECO:0000256" key="3">
    <source>
        <dbReference type="ARBA" id="ARBA00022490"/>
    </source>
</evidence>
<comment type="pathway">
    <text evidence="7">Amino-acid biosynthesis; L-arginine biosynthesis [regulation].</text>
</comment>
<dbReference type="GO" id="GO:0051259">
    <property type="term" value="P:protein complex oligomerization"/>
    <property type="evidence" value="ECO:0007669"/>
    <property type="project" value="InterPro"/>
</dbReference>
<evidence type="ECO:0000256" key="2">
    <source>
        <dbReference type="ARBA" id="ARBA00008316"/>
    </source>
</evidence>
<dbReference type="GO" id="GO:0005737">
    <property type="term" value="C:cytoplasm"/>
    <property type="evidence" value="ECO:0007669"/>
    <property type="project" value="UniProtKB-SubCell"/>
</dbReference>
<feature type="domain" description="Arginine repressor C-terminal" evidence="10">
    <location>
        <begin position="79"/>
        <end position="145"/>
    </location>
</feature>
<evidence type="ECO:0000259" key="10">
    <source>
        <dbReference type="Pfam" id="PF02863"/>
    </source>
</evidence>
<dbReference type="PANTHER" id="PTHR34471:SF1">
    <property type="entry name" value="ARGININE REPRESSOR"/>
    <property type="match status" value="1"/>
</dbReference>
<evidence type="ECO:0000256" key="1">
    <source>
        <dbReference type="ARBA" id="ARBA00004496"/>
    </source>
</evidence>